<protein>
    <submittedName>
        <fullName evidence="2">Uncharacterized protein</fullName>
    </submittedName>
</protein>
<evidence type="ECO:0000313" key="3">
    <source>
        <dbReference type="Proteomes" id="UP000308652"/>
    </source>
</evidence>
<organism evidence="2 3">
    <name type="scientific">Crucibulum laeve</name>
    <dbReference type="NCBI Taxonomy" id="68775"/>
    <lineage>
        <taxon>Eukaryota</taxon>
        <taxon>Fungi</taxon>
        <taxon>Dikarya</taxon>
        <taxon>Basidiomycota</taxon>
        <taxon>Agaricomycotina</taxon>
        <taxon>Agaricomycetes</taxon>
        <taxon>Agaricomycetidae</taxon>
        <taxon>Agaricales</taxon>
        <taxon>Agaricineae</taxon>
        <taxon>Nidulariaceae</taxon>
        <taxon>Crucibulum</taxon>
    </lineage>
</organism>
<dbReference type="EMBL" id="ML213628">
    <property type="protein sequence ID" value="TFK34793.1"/>
    <property type="molecule type" value="Genomic_DNA"/>
</dbReference>
<feature type="region of interest" description="Disordered" evidence="1">
    <location>
        <begin position="1"/>
        <end position="86"/>
    </location>
</feature>
<evidence type="ECO:0000313" key="2">
    <source>
        <dbReference type="EMBL" id="TFK34793.1"/>
    </source>
</evidence>
<dbReference type="PANTHER" id="PTHR34776:SF1">
    <property type="entry name" value="F17F16.3 PROTEIN"/>
    <property type="match status" value="1"/>
</dbReference>
<evidence type="ECO:0000256" key="1">
    <source>
        <dbReference type="SAM" id="MobiDB-lite"/>
    </source>
</evidence>
<dbReference type="AlphaFoldDB" id="A0A5C3LR37"/>
<reference evidence="2 3" key="1">
    <citation type="journal article" date="2019" name="Nat. Ecol. Evol.">
        <title>Megaphylogeny resolves global patterns of mushroom evolution.</title>
        <authorList>
            <person name="Varga T."/>
            <person name="Krizsan K."/>
            <person name="Foldi C."/>
            <person name="Dima B."/>
            <person name="Sanchez-Garcia M."/>
            <person name="Sanchez-Ramirez S."/>
            <person name="Szollosi G.J."/>
            <person name="Szarkandi J.G."/>
            <person name="Papp V."/>
            <person name="Albert L."/>
            <person name="Andreopoulos W."/>
            <person name="Angelini C."/>
            <person name="Antonin V."/>
            <person name="Barry K.W."/>
            <person name="Bougher N.L."/>
            <person name="Buchanan P."/>
            <person name="Buyck B."/>
            <person name="Bense V."/>
            <person name="Catcheside P."/>
            <person name="Chovatia M."/>
            <person name="Cooper J."/>
            <person name="Damon W."/>
            <person name="Desjardin D."/>
            <person name="Finy P."/>
            <person name="Geml J."/>
            <person name="Haridas S."/>
            <person name="Hughes K."/>
            <person name="Justo A."/>
            <person name="Karasinski D."/>
            <person name="Kautmanova I."/>
            <person name="Kiss B."/>
            <person name="Kocsube S."/>
            <person name="Kotiranta H."/>
            <person name="LaButti K.M."/>
            <person name="Lechner B.E."/>
            <person name="Liimatainen K."/>
            <person name="Lipzen A."/>
            <person name="Lukacs Z."/>
            <person name="Mihaltcheva S."/>
            <person name="Morgado L.N."/>
            <person name="Niskanen T."/>
            <person name="Noordeloos M.E."/>
            <person name="Ohm R.A."/>
            <person name="Ortiz-Santana B."/>
            <person name="Ovrebo C."/>
            <person name="Racz N."/>
            <person name="Riley R."/>
            <person name="Savchenko A."/>
            <person name="Shiryaev A."/>
            <person name="Soop K."/>
            <person name="Spirin V."/>
            <person name="Szebenyi C."/>
            <person name="Tomsovsky M."/>
            <person name="Tulloss R.E."/>
            <person name="Uehling J."/>
            <person name="Grigoriev I.V."/>
            <person name="Vagvolgyi C."/>
            <person name="Papp T."/>
            <person name="Martin F.M."/>
            <person name="Miettinen O."/>
            <person name="Hibbett D.S."/>
            <person name="Nagy L.G."/>
        </authorList>
    </citation>
    <scope>NUCLEOTIDE SEQUENCE [LARGE SCALE GENOMIC DNA]</scope>
    <source>
        <strain evidence="2 3">CBS 166.37</strain>
    </source>
</reference>
<feature type="compositionally biased region" description="Polar residues" evidence="1">
    <location>
        <begin position="1"/>
        <end position="10"/>
    </location>
</feature>
<name>A0A5C3LR37_9AGAR</name>
<gene>
    <name evidence="2" type="ORF">BDQ12DRAFT_613037</name>
</gene>
<accession>A0A5C3LR37</accession>
<dbReference type="STRING" id="68775.A0A5C3LR37"/>
<dbReference type="Proteomes" id="UP000308652">
    <property type="component" value="Unassembled WGS sequence"/>
</dbReference>
<proteinExistence type="predicted"/>
<sequence>MPTTRRQQAIQEGKIKDEPPVEKAAPASKGRVRKTSTASAGKGRKKTKHEEEMDVDESEVKKTAKKEGGEEEESKPEVGEKRDAPDVGTIERGHIYFFYRPRVQLEEAHSIDDIKNFHMLLLPRPPAFTDSSSSKSIKDANVDKADPEDIEREEMNVVSRGADAVPAPEPTEFKKKKYRLITVGKKHLPNPEHGGVGKGRKEMFWAIVTAVGDDLSSLEKGLGEKTYETKTRSTRHEAPARLVARGGYAIVNAPASTPSQRETHLGYHVSHPSPAELDPSSDNEVQTALGIFNASSFVIQVKNPSAPAMNPAQSHTKGPEYPQWIMEKVFGVGGARGRENYGLRFASCETPELLDYKGAQILLLAARDGETGLEASLGEGRGDALTEIELEESHESFQKVFEELGFDAEVFPAEALEGKWA</sequence>
<feature type="compositionally biased region" description="Basic and acidic residues" evidence="1">
    <location>
        <begin position="75"/>
        <end position="86"/>
    </location>
</feature>
<dbReference type="OrthoDB" id="1028014at2759"/>
<keyword evidence="3" id="KW-1185">Reference proteome</keyword>
<feature type="compositionally biased region" description="Basic and acidic residues" evidence="1">
    <location>
        <begin position="58"/>
        <end position="68"/>
    </location>
</feature>
<dbReference type="PANTHER" id="PTHR34776">
    <property type="entry name" value="F17F16.3 PROTEIN"/>
    <property type="match status" value="1"/>
</dbReference>